<feature type="region of interest" description="Disordered" evidence="1">
    <location>
        <begin position="89"/>
        <end position="272"/>
    </location>
</feature>
<comment type="caution">
    <text evidence="2">The sequence shown here is derived from an EMBL/GenBank/DDBJ whole genome shotgun (WGS) entry which is preliminary data.</text>
</comment>
<feature type="compositionally biased region" description="Low complexity" evidence="1">
    <location>
        <begin position="176"/>
        <end position="185"/>
    </location>
</feature>
<organism evidence="2 3">
    <name type="scientific">Cryptococcus neoformans Tu259-1</name>
    <dbReference type="NCBI Taxonomy" id="1230072"/>
    <lineage>
        <taxon>Eukaryota</taxon>
        <taxon>Fungi</taxon>
        <taxon>Dikarya</taxon>
        <taxon>Basidiomycota</taxon>
        <taxon>Agaricomycotina</taxon>
        <taxon>Tremellomycetes</taxon>
        <taxon>Tremellales</taxon>
        <taxon>Cryptococcaceae</taxon>
        <taxon>Cryptococcus</taxon>
        <taxon>Cryptococcus neoformans species complex</taxon>
    </lineage>
</organism>
<protein>
    <submittedName>
        <fullName evidence="2">Uncharacterized protein</fullName>
    </submittedName>
</protein>
<name>A0A854Q8Y5_CRYNE</name>
<evidence type="ECO:0000256" key="1">
    <source>
        <dbReference type="SAM" id="MobiDB-lite"/>
    </source>
</evidence>
<gene>
    <name evidence="2" type="ORF">C361_03980</name>
</gene>
<sequence>MKEMEQAGIVCKNETGDWKPDDGWDETVYNPIQDRVDHLIGMFNSDFFKTQYGVEGFMGQWDDIEKPEICRRAFKEGAPILLSAPKLGLRPAWPQSSSMKRPRLLSPPPDGEKKAKQSRISKVSSSSPIPILKPVRDTTPQSKAATSAKAPGKVKGRSNSDRSRTSAKRTSRDETASFAGRSSSSARRDALRNIPMRLGSPIIISTSSELFDQNSDPDNDSPDNNSETTPPPSAGPSRGRQASAKSQPRRKRNRHDYHIRYTASSSEENEVTRPFQMKKKWYQTMDLSFERLWEPTRDVRKEVVFSSDTELSVPSSDESEVDLRNGLLKRRKRDETLPLDLPGIYSWEHSDMVKDLFLITGPAYPFPRVISPGPLDEGSESDNGVIGRQKILLVELGGYRWPEGCLEDTELQKIRERNMRRSSKEVWKYKKGKAKALGERPYSGLYETYGVKEVVGEIRVVRHWAAKDIQRDVTLKGISRKKACQE</sequence>
<feature type="compositionally biased region" description="Low complexity" evidence="1">
    <location>
        <begin position="118"/>
        <end position="133"/>
    </location>
</feature>
<feature type="compositionally biased region" description="Basic residues" evidence="1">
    <location>
        <begin position="247"/>
        <end position="257"/>
    </location>
</feature>
<evidence type="ECO:0000313" key="2">
    <source>
        <dbReference type="EMBL" id="OXG19919.1"/>
    </source>
</evidence>
<dbReference type="AlphaFoldDB" id="A0A854Q8Y5"/>
<evidence type="ECO:0000313" key="3">
    <source>
        <dbReference type="Proteomes" id="UP000199727"/>
    </source>
</evidence>
<dbReference type="EMBL" id="AMKT01000049">
    <property type="protein sequence ID" value="OXG19919.1"/>
    <property type="molecule type" value="Genomic_DNA"/>
</dbReference>
<feature type="compositionally biased region" description="Polar residues" evidence="1">
    <location>
        <begin position="203"/>
        <end position="213"/>
    </location>
</feature>
<feature type="compositionally biased region" description="Basic and acidic residues" evidence="1">
    <location>
        <begin position="158"/>
        <end position="175"/>
    </location>
</feature>
<dbReference type="Proteomes" id="UP000199727">
    <property type="component" value="Unassembled WGS sequence"/>
</dbReference>
<proteinExistence type="predicted"/>
<reference evidence="2 3" key="1">
    <citation type="submission" date="2017-06" db="EMBL/GenBank/DDBJ databases">
        <title>Global population genomics of the pathogenic fungus Cryptococcus neoformans var. grubii.</title>
        <authorList>
            <person name="Cuomo C."/>
            <person name="Litvintseva A."/>
            <person name="Chen Y."/>
            <person name="Young S."/>
            <person name="Zeng Q."/>
            <person name="Chapman S."/>
            <person name="Gujja S."/>
            <person name="Saif S."/>
            <person name="Birren B."/>
        </authorList>
    </citation>
    <scope>NUCLEOTIDE SEQUENCE [LARGE SCALE GENOMIC DNA]</scope>
    <source>
        <strain evidence="2 3">Tu259-1</strain>
    </source>
</reference>
<accession>A0A854Q8Y5</accession>